<name>A0A0M3HT78_ASCLU</name>
<evidence type="ECO:0000313" key="2">
    <source>
        <dbReference type="WBParaSite" id="ALUE_0000580601-mRNA-1"/>
    </source>
</evidence>
<dbReference type="Proteomes" id="UP000036681">
    <property type="component" value="Unplaced"/>
</dbReference>
<organism evidence="1 2">
    <name type="scientific">Ascaris lumbricoides</name>
    <name type="common">Giant roundworm</name>
    <dbReference type="NCBI Taxonomy" id="6252"/>
    <lineage>
        <taxon>Eukaryota</taxon>
        <taxon>Metazoa</taxon>
        <taxon>Ecdysozoa</taxon>
        <taxon>Nematoda</taxon>
        <taxon>Chromadorea</taxon>
        <taxon>Rhabditida</taxon>
        <taxon>Spirurina</taxon>
        <taxon>Ascaridomorpha</taxon>
        <taxon>Ascaridoidea</taxon>
        <taxon>Ascarididae</taxon>
        <taxon>Ascaris</taxon>
    </lineage>
</organism>
<protein>
    <submittedName>
        <fullName evidence="2">Uncharacterized protein</fullName>
    </submittedName>
</protein>
<evidence type="ECO:0000313" key="1">
    <source>
        <dbReference type="Proteomes" id="UP000036681"/>
    </source>
</evidence>
<keyword evidence="1" id="KW-1185">Reference proteome</keyword>
<reference evidence="2" key="1">
    <citation type="submission" date="2017-02" db="UniProtKB">
        <authorList>
            <consortium name="WormBaseParasite"/>
        </authorList>
    </citation>
    <scope>IDENTIFICATION</scope>
</reference>
<accession>A0A0M3HT78</accession>
<dbReference type="AlphaFoldDB" id="A0A0M3HT78"/>
<dbReference type="WBParaSite" id="ALUE_0000580601-mRNA-1">
    <property type="protein sequence ID" value="ALUE_0000580601-mRNA-1"/>
    <property type="gene ID" value="ALUE_0000580601"/>
</dbReference>
<sequence length="86" mass="9581">MEVTLFLKLNAQFISNKSGDEWCVASEEVRIKMPSEVLPFSWLSSEQTRWVEHNQGCLLSSLPRVVQTYGTGRDACDGDQGAAVMT</sequence>
<proteinExistence type="predicted"/>